<feature type="transmembrane region" description="Helical" evidence="2">
    <location>
        <begin position="20"/>
        <end position="45"/>
    </location>
</feature>
<dbReference type="EMBL" id="JAUUCC010000021">
    <property type="protein sequence ID" value="MEE2050930.1"/>
    <property type="molecule type" value="Genomic_DNA"/>
</dbReference>
<keyword evidence="2" id="KW-0472">Membrane</keyword>
<reference evidence="3 4" key="1">
    <citation type="submission" date="2023-07" db="EMBL/GenBank/DDBJ databases">
        <authorList>
            <person name="Girao M."/>
            <person name="Carvalho M.F."/>
        </authorList>
    </citation>
    <scope>NUCLEOTIDE SEQUENCE [LARGE SCALE GENOMIC DNA]</scope>
    <source>
        <strain evidence="3 4">66/93</strain>
    </source>
</reference>
<keyword evidence="2" id="KW-1133">Transmembrane helix</keyword>
<dbReference type="Proteomes" id="UP001348641">
    <property type="component" value="Unassembled WGS sequence"/>
</dbReference>
<proteinExistence type="predicted"/>
<protein>
    <recommendedName>
        <fullName evidence="5">DUF3558 domain-containing protein</fullName>
    </recommendedName>
</protein>
<evidence type="ECO:0000256" key="2">
    <source>
        <dbReference type="SAM" id="Phobius"/>
    </source>
</evidence>
<feature type="compositionally biased region" description="Polar residues" evidence="1">
    <location>
        <begin position="88"/>
        <end position="103"/>
    </location>
</feature>
<comment type="caution">
    <text evidence="3">The sequence shown here is derived from an EMBL/GenBank/DDBJ whole genome shotgun (WGS) entry which is preliminary data.</text>
</comment>
<organism evidence="3 4">
    <name type="scientific">Nocardiopsis tropica</name>
    <dbReference type="NCBI Taxonomy" id="109330"/>
    <lineage>
        <taxon>Bacteria</taxon>
        <taxon>Bacillati</taxon>
        <taxon>Actinomycetota</taxon>
        <taxon>Actinomycetes</taxon>
        <taxon>Streptosporangiales</taxon>
        <taxon>Nocardiopsidaceae</taxon>
        <taxon>Nocardiopsis</taxon>
    </lineage>
</organism>
<sequence>MVDEKAPPAKQGLHGWRAAAAVFGCGSLAAFGVFGVLVGVASLFFNTVSSGIATEADSSAQGVVPEQTIKPRDSMPTGSLDLCGGTIPQVNDVSSTRTDNGGNYSDPGEGESPRTVTDECAWNVIPAGDRSSVWVLDFSYASFVADEEGNEASSQAGAYFDEGVSLIDDLTLDSRSEGSAGVADASHYVHGLTEEGTTVYAMVVRSGDTVYEMEFETDRDFSSGELVPVSLFEHECDALVEYIEVRLGILGPG</sequence>
<evidence type="ECO:0000256" key="1">
    <source>
        <dbReference type="SAM" id="MobiDB-lite"/>
    </source>
</evidence>
<keyword evidence="2" id="KW-0812">Transmembrane</keyword>
<gene>
    <name evidence="3" type="ORF">Q8A49_10540</name>
</gene>
<evidence type="ECO:0000313" key="4">
    <source>
        <dbReference type="Proteomes" id="UP001348641"/>
    </source>
</evidence>
<accession>A0ABU7KNS3</accession>
<dbReference type="RefSeq" id="WP_330158103.1">
    <property type="nucleotide sequence ID" value="NZ_BAAAJA010000037.1"/>
</dbReference>
<name>A0ABU7KNS3_9ACTN</name>
<feature type="region of interest" description="Disordered" evidence="1">
    <location>
        <begin position="56"/>
        <end position="115"/>
    </location>
</feature>
<evidence type="ECO:0008006" key="5">
    <source>
        <dbReference type="Google" id="ProtNLM"/>
    </source>
</evidence>
<evidence type="ECO:0000313" key="3">
    <source>
        <dbReference type="EMBL" id="MEE2050930.1"/>
    </source>
</evidence>